<dbReference type="InterPro" id="IPR043136">
    <property type="entry name" value="B30.2/SPRY_sf"/>
</dbReference>
<dbReference type="InterPro" id="IPR035766">
    <property type="entry name" value="SPRYD7"/>
</dbReference>
<protein>
    <submittedName>
        <fullName evidence="2">Uncharacterized protein</fullName>
    </submittedName>
</protein>
<keyword evidence="3" id="KW-1185">Reference proteome</keyword>
<feature type="region of interest" description="Disordered" evidence="1">
    <location>
        <begin position="1"/>
        <end position="20"/>
    </location>
</feature>
<organism evidence="2 3">
    <name type="scientific">Tetraparma gracilis</name>
    <dbReference type="NCBI Taxonomy" id="2962635"/>
    <lineage>
        <taxon>Eukaryota</taxon>
        <taxon>Sar</taxon>
        <taxon>Stramenopiles</taxon>
        <taxon>Ochrophyta</taxon>
        <taxon>Bolidophyceae</taxon>
        <taxon>Parmales</taxon>
        <taxon>Triparmaceae</taxon>
        <taxon>Tetraparma</taxon>
    </lineage>
</organism>
<dbReference type="PANTHER" id="PTHR20951:SF2">
    <property type="entry name" value="SPRY DOMAIN-CONTAINING PROTEIN 7"/>
    <property type="match status" value="1"/>
</dbReference>
<proteinExistence type="predicted"/>
<dbReference type="Gene3D" id="2.60.120.920">
    <property type="match status" value="1"/>
</dbReference>
<name>A0ABQ6MR66_9STRA</name>
<dbReference type="EMBL" id="BRYB01004411">
    <property type="protein sequence ID" value="GMI30464.1"/>
    <property type="molecule type" value="Genomic_DNA"/>
</dbReference>
<evidence type="ECO:0000256" key="1">
    <source>
        <dbReference type="SAM" id="MobiDB-lite"/>
    </source>
</evidence>
<comment type="caution">
    <text evidence="2">The sequence shown here is derived from an EMBL/GenBank/DDBJ whole genome shotgun (WGS) entry which is preliminary data.</text>
</comment>
<reference evidence="2 3" key="1">
    <citation type="journal article" date="2023" name="Commun. Biol.">
        <title>Genome analysis of Parmales, the sister group of diatoms, reveals the evolutionary specialization of diatoms from phago-mixotrophs to photoautotrophs.</title>
        <authorList>
            <person name="Ban H."/>
            <person name="Sato S."/>
            <person name="Yoshikawa S."/>
            <person name="Yamada K."/>
            <person name="Nakamura Y."/>
            <person name="Ichinomiya M."/>
            <person name="Sato N."/>
            <person name="Blanc-Mathieu R."/>
            <person name="Endo H."/>
            <person name="Kuwata A."/>
            <person name="Ogata H."/>
        </authorList>
    </citation>
    <scope>NUCLEOTIDE SEQUENCE [LARGE SCALE GENOMIC DNA]</scope>
</reference>
<accession>A0ABQ6MR66</accession>
<dbReference type="Proteomes" id="UP001165060">
    <property type="component" value="Unassembled WGS sequence"/>
</dbReference>
<dbReference type="PANTHER" id="PTHR20951">
    <property type="entry name" value="C13ORF1 PROTEIN-RELATED"/>
    <property type="match status" value="1"/>
</dbReference>
<dbReference type="SUPFAM" id="SSF49899">
    <property type="entry name" value="Concanavalin A-like lectins/glucanases"/>
    <property type="match status" value="1"/>
</dbReference>
<sequence>MGCCFSSSPDSSVELTSQSDDSAPIKIVESSNAMCMYMEDRNCLTAECEGKLAAASAPVCVEQDRSYWECQVTHPGEGEFELIVGVAKKTPLESLAAVLPSSASDPLPSDLYCVRIPDLKKGDVVGVCFDQSDLPMLTFRLNSEITSHHVTRVRGAVFPFVAFTGGDPAEGRTTTAVSVVFRRDKFRAEKPDRFDVLMAASSLI</sequence>
<gene>
    <name evidence="2" type="ORF">TeGR_g4723</name>
</gene>
<evidence type="ECO:0000313" key="3">
    <source>
        <dbReference type="Proteomes" id="UP001165060"/>
    </source>
</evidence>
<evidence type="ECO:0000313" key="2">
    <source>
        <dbReference type="EMBL" id="GMI30464.1"/>
    </source>
</evidence>
<dbReference type="InterPro" id="IPR013320">
    <property type="entry name" value="ConA-like_dom_sf"/>
</dbReference>